<feature type="compositionally biased region" description="Acidic residues" evidence="1">
    <location>
        <begin position="84"/>
        <end position="99"/>
    </location>
</feature>
<proteinExistence type="predicted"/>
<feature type="domain" description="ATP-dependent RecD2 DNA helicase-like helix-hairpin-helix" evidence="3">
    <location>
        <begin position="153"/>
        <end position="239"/>
    </location>
</feature>
<feature type="compositionally biased region" description="Low complexity" evidence="1">
    <location>
        <begin position="344"/>
        <end position="365"/>
    </location>
</feature>
<accession>A0ABP5JKE7</accession>
<organism evidence="4 5">
    <name type="scientific">Kitasatospora saccharophila</name>
    <dbReference type="NCBI Taxonomy" id="407973"/>
    <lineage>
        <taxon>Bacteria</taxon>
        <taxon>Bacillati</taxon>
        <taxon>Actinomycetota</taxon>
        <taxon>Actinomycetes</taxon>
        <taxon>Kitasatosporales</taxon>
        <taxon>Streptomycetaceae</taxon>
        <taxon>Kitasatospora</taxon>
    </lineage>
</organism>
<evidence type="ECO:0000313" key="4">
    <source>
        <dbReference type="EMBL" id="GAA2119251.1"/>
    </source>
</evidence>
<dbReference type="InterPro" id="IPR027785">
    <property type="entry name" value="UvrD-like_helicase_C"/>
</dbReference>
<feature type="compositionally biased region" description="Acidic residues" evidence="1">
    <location>
        <begin position="333"/>
        <end position="343"/>
    </location>
</feature>
<comment type="caution">
    <text evidence="4">The sequence shown here is derived from an EMBL/GenBank/DDBJ whole genome shotgun (WGS) entry which is preliminary data.</text>
</comment>
<dbReference type="Gene3D" id="2.30.30.940">
    <property type="match status" value="1"/>
</dbReference>
<keyword evidence="5" id="KW-1185">Reference proteome</keyword>
<protein>
    <recommendedName>
        <fullName evidence="6">ATP-dependent exoDNAse (Exonuclease V) alpha subunit</fullName>
    </recommendedName>
</protein>
<evidence type="ECO:0008006" key="6">
    <source>
        <dbReference type="Google" id="ProtNLM"/>
    </source>
</evidence>
<gene>
    <name evidence="4" type="ORF">GCM10009759_67180</name>
</gene>
<dbReference type="SUPFAM" id="SSF52540">
    <property type="entry name" value="P-loop containing nucleoside triphosphate hydrolases"/>
    <property type="match status" value="1"/>
</dbReference>
<feature type="compositionally biased region" description="Low complexity" evidence="1">
    <location>
        <begin position="13"/>
        <end position="32"/>
    </location>
</feature>
<sequence length="757" mass="76627">MTTPEERPAESQAEPTAAPTTGGEGAPAAPAGQESGTAERPAGASLTAEQRAAKVAELAKAIGAINANDIVAPPPPPREVADAPSEEPEAEPESAEEPEPAGSADGEPAEQSAPTSASASAPGPAPAERPVRRPAAARSEAPLDDAQRAAALAAVTEALAAGGAPADLAPTALAALGEGAAEQLRADPWAVLALPGVRPEHADGFAKGLLGPAARPDDPRRAQALVTWLLEQAALRGHSAQELGEVAEALRAQRVPDPEGALGAVLEDGRVMPFQEELPLPPGSHDEDEEPPVRTMLALERLALAEESLGEGLVRLLSTFAPGGDAAAREADGETGGEAETETEAAGTPDGGVAAEGVAGEPVRPGPAAWEEAAAAAPSRSAQALLRAVADSGLVLHTGGEAARAEPAALLHATAALGLRTWAATWTGQGRDALAALLPAGSPTAGRIGTLNDLLYGADVPRAVDGTLELDVLVVLDAPLLDVETAATLLEALADGARLVLSGDPGGLWSAGPGRFFADLLAAKPCPVVSSLTPDFGPIGELVSGVGVGELQPVDAPDKEVVILTVRDGGEAVHRAVQLLTDSIPRALSVPSEQTVLLTPGHGGPAGTRVLNAAAKARLNPGPGRFGGFDPGDRVVHSPALGVNLPGRVLDGDASGLHVELADGGRLTLTPAQAGKLRHGWAVTAHQAVGRRWPAVVVVLPPEASGQLTRQWVYSAFGRAERHLSVVHAVGPALHQAVAERPAQDRTTRLRSVLTAQ</sequence>
<dbReference type="InterPro" id="IPR027417">
    <property type="entry name" value="P-loop_NTPase"/>
</dbReference>
<name>A0ABP5JKE7_9ACTN</name>
<reference evidence="5" key="1">
    <citation type="journal article" date="2019" name="Int. J. Syst. Evol. Microbiol.">
        <title>The Global Catalogue of Microorganisms (GCM) 10K type strain sequencing project: providing services to taxonomists for standard genome sequencing and annotation.</title>
        <authorList>
            <consortium name="The Broad Institute Genomics Platform"/>
            <consortium name="The Broad Institute Genome Sequencing Center for Infectious Disease"/>
            <person name="Wu L."/>
            <person name="Ma J."/>
        </authorList>
    </citation>
    <scope>NUCLEOTIDE SEQUENCE [LARGE SCALE GENOMIC DNA]</scope>
    <source>
        <strain evidence="5">JCM 14559</strain>
    </source>
</reference>
<evidence type="ECO:0000256" key="1">
    <source>
        <dbReference type="SAM" id="MobiDB-lite"/>
    </source>
</evidence>
<feature type="domain" description="UvrD-like helicase C-terminal" evidence="2">
    <location>
        <begin position="679"/>
        <end position="727"/>
    </location>
</feature>
<dbReference type="Pfam" id="PF13538">
    <property type="entry name" value="UvrD_C_2"/>
    <property type="match status" value="1"/>
</dbReference>
<dbReference type="Pfam" id="PF14490">
    <property type="entry name" value="HHH_RecD2"/>
    <property type="match status" value="1"/>
</dbReference>
<evidence type="ECO:0000313" key="5">
    <source>
        <dbReference type="Proteomes" id="UP001500897"/>
    </source>
</evidence>
<evidence type="ECO:0000259" key="2">
    <source>
        <dbReference type="Pfam" id="PF13538"/>
    </source>
</evidence>
<dbReference type="Gene3D" id="3.40.50.300">
    <property type="entry name" value="P-loop containing nucleotide triphosphate hydrolases"/>
    <property type="match status" value="2"/>
</dbReference>
<feature type="region of interest" description="Disordered" evidence="1">
    <location>
        <begin position="65"/>
        <end position="145"/>
    </location>
</feature>
<feature type="compositionally biased region" description="Low complexity" evidence="1">
    <location>
        <begin position="100"/>
        <end position="140"/>
    </location>
</feature>
<evidence type="ECO:0000259" key="3">
    <source>
        <dbReference type="Pfam" id="PF14490"/>
    </source>
</evidence>
<feature type="region of interest" description="Disordered" evidence="1">
    <location>
        <begin position="1"/>
        <end position="52"/>
    </location>
</feature>
<dbReference type="RefSeq" id="WP_344557734.1">
    <property type="nucleotide sequence ID" value="NZ_BAAANS010000066.1"/>
</dbReference>
<dbReference type="InterPro" id="IPR029493">
    <property type="entry name" value="RecD2-like_HHH"/>
</dbReference>
<dbReference type="Proteomes" id="UP001500897">
    <property type="component" value="Unassembled WGS sequence"/>
</dbReference>
<dbReference type="EMBL" id="BAAANS010000066">
    <property type="protein sequence ID" value="GAA2119251.1"/>
    <property type="molecule type" value="Genomic_DNA"/>
</dbReference>
<feature type="region of interest" description="Disordered" evidence="1">
    <location>
        <begin position="324"/>
        <end position="365"/>
    </location>
</feature>